<dbReference type="CDD" id="cd00082">
    <property type="entry name" value="HisKA"/>
    <property type="match status" value="1"/>
</dbReference>
<dbReference type="CDD" id="cd00075">
    <property type="entry name" value="HATPase"/>
    <property type="match status" value="1"/>
</dbReference>
<evidence type="ECO:0000256" key="8">
    <source>
        <dbReference type="ARBA" id="ARBA00023136"/>
    </source>
</evidence>
<dbReference type="FunFam" id="3.30.565.10:FF:000006">
    <property type="entry name" value="Sensor histidine kinase WalK"/>
    <property type="match status" value="1"/>
</dbReference>
<comment type="subcellular location">
    <subcellularLocation>
        <location evidence="2">Membrane</location>
    </subcellularLocation>
</comment>
<evidence type="ECO:0000256" key="7">
    <source>
        <dbReference type="ARBA" id="ARBA00023012"/>
    </source>
</evidence>
<feature type="domain" description="Histidine kinase" evidence="10">
    <location>
        <begin position="285"/>
        <end position="502"/>
    </location>
</feature>
<dbReference type="Gene3D" id="3.30.565.10">
    <property type="entry name" value="Histidine kinase-like ATPase, C-terminal domain"/>
    <property type="match status" value="1"/>
</dbReference>
<dbReference type="PANTHER" id="PTHR45453:SF1">
    <property type="entry name" value="PHOSPHATE REGULON SENSOR PROTEIN PHOR"/>
    <property type="match status" value="1"/>
</dbReference>
<dbReference type="InterPro" id="IPR050351">
    <property type="entry name" value="BphY/WalK/GraS-like"/>
</dbReference>
<accession>A0A2T3FNL0</accession>
<dbReference type="Pfam" id="PF00512">
    <property type="entry name" value="HisKA"/>
    <property type="match status" value="1"/>
</dbReference>
<proteinExistence type="predicted"/>
<sequence>MRRIAEHKRKIWKAMEHTIGMRIPLFLAFLILTLVPLLVQVRFTSGYFYQSHVEERMAEAQNRCLILANKIRSSDYINVLLSGNPNPALDAELSTTADLMNGRIVLADDSFKILKDTFGISRGKTLVVSDVLKAFDGETSSYLNQKKKYFYVAQPIQAKSTDAAPIDSDVAAGNGKNTAGVQGVLLLMASTENSALLQEKIVQKTGFLQLVMFCFILIADLLAAACLLKPFRRLQQQLDMVAEGNLDQDIDVKTYRETRDISEAVMQTIRKLKNLDRSRQEFVSNVSHELKTPLTSIRVLADSLMGMESAPAELYQEFMQDISAEIDREGKIIDDLLTLVKMDKSSPDLNIAQTSINGLLEQILKRLTPIAKRRNIEITYESKREVSADVDEVKLSLALSNLVENAIKYNREEGKVWVTLDADHKFFYVKVEDNGVGIPKEFQERVFERFYRVDKARSRETGGTGLGLAITKNIILLHQGAIRLKSEEGKGATFTVRIPLNYIP</sequence>
<evidence type="ECO:0000256" key="2">
    <source>
        <dbReference type="ARBA" id="ARBA00004370"/>
    </source>
</evidence>
<evidence type="ECO:0000313" key="12">
    <source>
        <dbReference type="EMBL" id="PST36849.1"/>
    </source>
</evidence>
<dbReference type="InterPro" id="IPR036890">
    <property type="entry name" value="HATPase_C_sf"/>
</dbReference>
<reference evidence="12 13" key="1">
    <citation type="submission" date="2018-03" db="EMBL/GenBank/DDBJ databases">
        <title>Lachnoclostridium SNUG30386 gen.nov., sp.nov., isolated from human faeces.</title>
        <authorList>
            <person name="Seo B."/>
            <person name="Jeon K."/>
            <person name="Ko G."/>
        </authorList>
    </citation>
    <scope>NUCLEOTIDE SEQUENCE [LARGE SCALE GENOMIC DNA]</scope>
    <source>
        <strain evidence="12 13">SNUG30386</strain>
    </source>
</reference>
<dbReference type="InterPro" id="IPR004358">
    <property type="entry name" value="Sig_transdc_His_kin-like_C"/>
</dbReference>
<evidence type="ECO:0000259" key="11">
    <source>
        <dbReference type="PROSITE" id="PS50885"/>
    </source>
</evidence>
<keyword evidence="6 12" id="KW-0418">Kinase</keyword>
<keyword evidence="8 9" id="KW-0472">Membrane</keyword>
<evidence type="ECO:0000256" key="3">
    <source>
        <dbReference type="ARBA" id="ARBA00012438"/>
    </source>
</evidence>
<dbReference type="AlphaFoldDB" id="A0A2T3FNL0"/>
<evidence type="ECO:0000256" key="9">
    <source>
        <dbReference type="SAM" id="Phobius"/>
    </source>
</evidence>
<dbReference type="EMBL" id="PYLO01000003">
    <property type="protein sequence ID" value="PST36849.1"/>
    <property type="molecule type" value="Genomic_DNA"/>
</dbReference>
<dbReference type="EC" id="2.7.13.3" evidence="3"/>
<feature type="domain" description="HAMP" evidence="11">
    <location>
        <begin position="227"/>
        <end position="277"/>
    </location>
</feature>
<keyword evidence="9" id="KW-0812">Transmembrane</keyword>
<dbReference type="GO" id="GO:0005886">
    <property type="term" value="C:plasma membrane"/>
    <property type="evidence" value="ECO:0007669"/>
    <property type="project" value="TreeGrafter"/>
</dbReference>
<dbReference type="PANTHER" id="PTHR45453">
    <property type="entry name" value="PHOSPHATE REGULON SENSOR PROTEIN PHOR"/>
    <property type="match status" value="1"/>
</dbReference>
<keyword evidence="4" id="KW-0597">Phosphoprotein</keyword>
<dbReference type="InterPro" id="IPR036097">
    <property type="entry name" value="HisK_dim/P_sf"/>
</dbReference>
<comment type="caution">
    <text evidence="12">The sequence shown here is derived from an EMBL/GenBank/DDBJ whole genome shotgun (WGS) entry which is preliminary data.</text>
</comment>
<dbReference type="Proteomes" id="UP000241048">
    <property type="component" value="Unassembled WGS sequence"/>
</dbReference>
<keyword evidence="7" id="KW-0902">Two-component regulatory system</keyword>
<dbReference type="GO" id="GO:0016036">
    <property type="term" value="P:cellular response to phosphate starvation"/>
    <property type="evidence" value="ECO:0007669"/>
    <property type="project" value="TreeGrafter"/>
</dbReference>
<dbReference type="GO" id="GO:0004721">
    <property type="term" value="F:phosphoprotein phosphatase activity"/>
    <property type="evidence" value="ECO:0007669"/>
    <property type="project" value="TreeGrafter"/>
</dbReference>
<dbReference type="RefSeq" id="WP_107001068.1">
    <property type="nucleotide sequence ID" value="NZ_JAQDZI010000006.1"/>
</dbReference>
<comment type="catalytic activity">
    <reaction evidence="1">
        <text>ATP + protein L-histidine = ADP + protein N-phospho-L-histidine.</text>
        <dbReference type="EC" id="2.7.13.3"/>
    </reaction>
</comment>
<evidence type="ECO:0000259" key="10">
    <source>
        <dbReference type="PROSITE" id="PS50109"/>
    </source>
</evidence>
<dbReference type="GO" id="GO:0000155">
    <property type="term" value="F:phosphorelay sensor kinase activity"/>
    <property type="evidence" value="ECO:0007669"/>
    <property type="project" value="InterPro"/>
</dbReference>
<evidence type="ECO:0000256" key="5">
    <source>
        <dbReference type="ARBA" id="ARBA00022679"/>
    </source>
</evidence>
<keyword evidence="13" id="KW-1185">Reference proteome</keyword>
<evidence type="ECO:0000256" key="1">
    <source>
        <dbReference type="ARBA" id="ARBA00000085"/>
    </source>
</evidence>
<organism evidence="12 13">
    <name type="scientific">Clostridium fessum</name>
    <dbReference type="NCBI Taxonomy" id="2126740"/>
    <lineage>
        <taxon>Bacteria</taxon>
        <taxon>Bacillati</taxon>
        <taxon>Bacillota</taxon>
        <taxon>Clostridia</taxon>
        <taxon>Eubacteriales</taxon>
        <taxon>Clostridiaceae</taxon>
        <taxon>Clostridium</taxon>
    </lineage>
</organism>
<feature type="transmembrane region" description="Helical" evidence="9">
    <location>
        <begin position="207"/>
        <end position="228"/>
    </location>
</feature>
<dbReference type="SUPFAM" id="SSF47384">
    <property type="entry name" value="Homodimeric domain of signal transducing histidine kinase"/>
    <property type="match status" value="1"/>
</dbReference>
<name>A0A2T3FNL0_9CLOT</name>
<dbReference type="PRINTS" id="PR00344">
    <property type="entry name" value="BCTRLSENSOR"/>
</dbReference>
<dbReference type="SMART" id="SM00388">
    <property type="entry name" value="HisKA"/>
    <property type="match status" value="1"/>
</dbReference>
<dbReference type="Pfam" id="PF02518">
    <property type="entry name" value="HATPase_c"/>
    <property type="match status" value="1"/>
</dbReference>
<dbReference type="SUPFAM" id="SSF55874">
    <property type="entry name" value="ATPase domain of HSP90 chaperone/DNA topoisomerase II/histidine kinase"/>
    <property type="match status" value="1"/>
</dbReference>
<evidence type="ECO:0000313" key="13">
    <source>
        <dbReference type="Proteomes" id="UP000241048"/>
    </source>
</evidence>
<protein>
    <recommendedName>
        <fullName evidence="3">histidine kinase</fullName>
        <ecNumber evidence="3">2.7.13.3</ecNumber>
    </recommendedName>
</protein>
<dbReference type="InterPro" id="IPR003594">
    <property type="entry name" value="HATPase_dom"/>
</dbReference>
<dbReference type="InterPro" id="IPR003661">
    <property type="entry name" value="HisK_dim/P_dom"/>
</dbReference>
<dbReference type="PROSITE" id="PS50885">
    <property type="entry name" value="HAMP"/>
    <property type="match status" value="1"/>
</dbReference>
<evidence type="ECO:0000256" key="4">
    <source>
        <dbReference type="ARBA" id="ARBA00022553"/>
    </source>
</evidence>
<gene>
    <name evidence="12" type="ORF">C7U56_09810</name>
</gene>
<dbReference type="InterPro" id="IPR003660">
    <property type="entry name" value="HAMP_dom"/>
</dbReference>
<evidence type="ECO:0000256" key="6">
    <source>
        <dbReference type="ARBA" id="ARBA00022777"/>
    </source>
</evidence>
<dbReference type="SMART" id="SM00387">
    <property type="entry name" value="HATPase_c"/>
    <property type="match status" value="1"/>
</dbReference>
<dbReference type="PROSITE" id="PS50109">
    <property type="entry name" value="HIS_KIN"/>
    <property type="match status" value="1"/>
</dbReference>
<dbReference type="Gene3D" id="1.10.287.130">
    <property type="match status" value="1"/>
</dbReference>
<dbReference type="FunFam" id="1.10.287.130:FF:000001">
    <property type="entry name" value="Two-component sensor histidine kinase"/>
    <property type="match status" value="1"/>
</dbReference>
<keyword evidence="9" id="KW-1133">Transmembrane helix</keyword>
<dbReference type="InterPro" id="IPR005467">
    <property type="entry name" value="His_kinase_dom"/>
</dbReference>
<keyword evidence="5" id="KW-0808">Transferase</keyword>